<evidence type="ECO:0000313" key="2">
    <source>
        <dbReference type="EMBL" id="THV30134.1"/>
    </source>
</evidence>
<accession>A0A4S8PP71</accession>
<dbReference type="RefSeq" id="WP_136529007.1">
    <property type="nucleotide sequence ID" value="NZ_STGX01000004.1"/>
</dbReference>
<comment type="caution">
    <text evidence="2">The sequence shown here is derived from an EMBL/GenBank/DDBJ whole genome shotgun (WGS) entry which is preliminary data.</text>
</comment>
<keyword evidence="1" id="KW-0812">Transmembrane</keyword>
<gene>
    <name evidence="2" type="ORF">E9998_07085</name>
</gene>
<feature type="transmembrane region" description="Helical" evidence="1">
    <location>
        <begin position="50"/>
        <end position="71"/>
    </location>
</feature>
<dbReference type="Proteomes" id="UP000305792">
    <property type="component" value="Unassembled WGS sequence"/>
</dbReference>
<dbReference type="EMBL" id="STGX01000004">
    <property type="protein sequence ID" value="THV30134.1"/>
    <property type="molecule type" value="Genomic_DNA"/>
</dbReference>
<sequence length="200" mass="21892">MAYQHNGIRIPSDHIRHRSSRSASAAALIAGLAGLLGIGSLVLLRPSPSASTAIAVLASSAFVWAIAYFAVFSIKRAVARACTTQTEEAANLLAHLMVLSQENAALANDTVLFRSALSRQALEIHVLNGHHTELRLRFDEQQLLLRRQAKSSADALRRVKSIQYILRMAPEEEPFPSAYAGVDEVASGRRRLRLIRDDQS</sequence>
<protein>
    <submittedName>
        <fullName evidence="2">Uncharacterized protein</fullName>
    </submittedName>
</protein>
<evidence type="ECO:0000256" key="1">
    <source>
        <dbReference type="SAM" id="Phobius"/>
    </source>
</evidence>
<dbReference type="AlphaFoldDB" id="A0A4S8PP71"/>
<evidence type="ECO:0000313" key="3">
    <source>
        <dbReference type="Proteomes" id="UP000305792"/>
    </source>
</evidence>
<proteinExistence type="predicted"/>
<keyword evidence="1" id="KW-1133">Transmembrane helix</keyword>
<feature type="transmembrane region" description="Helical" evidence="1">
    <location>
        <begin position="25"/>
        <end position="44"/>
    </location>
</feature>
<keyword evidence="1" id="KW-0472">Membrane</keyword>
<name>A0A4S8PP71_9ACTN</name>
<keyword evidence="3" id="KW-1185">Reference proteome</keyword>
<organism evidence="2 3">
    <name type="scientific">Glycomyces paridis</name>
    <dbReference type="NCBI Taxonomy" id="2126555"/>
    <lineage>
        <taxon>Bacteria</taxon>
        <taxon>Bacillati</taxon>
        <taxon>Actinomycetota</taxon>
        <taxon>Actinomycetes</taxon>
        <taxon>Glycomycetales</taxon>
        <taxon>Glycomycetaceae</taxon>
        <taxon>Glycomyces</taxon>
    </lineage>
</organism>
<reference evidence="2 3" key="1">
    <citation type="journal article" date="2018" name="Int. J. Syst. Evol. Microbiol.">
        <title>Glycomyces paridis sp. nov., isolated from the medicinal plant Paris polyphylla.</title>
        <authorList>
            <person name="Fang X.M."/>
            <person name="Bai J.L."/>
            <person name="Su J."/>
            <person name="Zhao L.L."/>
            <person name="Liu H.Y."/>
            <person name="Ma B.P."/>
            <person name="Zhang Y.Q."/>
            <person name="Yu L.Y."/>
        </authorList>
    </citation>
    <scope>NUCLEOTIDE SEQUENCE [LARGE SCALE GENOMIC DNA]</scope>
    <source>
        <strain evidence="2 3">CPCC 204357</strain>
    </source>
</reference>